<evidence type="ECO:0000313" key="2">
    <source>
        <dbReference type="Proteomes" id="UP000594014"/>
    </source>
</evidence>
<reference evidence="1" key="1">
    <citation type="submission" date="2019-08" db="EMBL/GenBank/DDBJ databases">
        <title>Genome sequence of Clostridiales bacterium MT110.</title>
        <authorList>
            <person name="Cao J."/>
        </authorList>
    </citation>
    <scope>NUCLEOTIDE SEQUENCE</scope>
    <source>
        <strain evidence="1">MT110</strain>
    </source>
</reference>
<accession>A0ACD1AD27</accession>
<dbReference type="Proteomes" id="UP000594014">
    <property type="component" value="Chromosome"/>
</dbReference>
<gene>
    <name evidence="1" type="ORF">FRZ06_12970</name>
</gene>
<proteinExistence type="predicted"/>
<organism evidence="1 2">
    <name type="scientific">Anoxybacterium hadale</name>
    <dbReference type="NCBI Taxonomy" id="3408580"/>
    <lineage>
        <taxon>Bacteria</taxon>
        <taxon>Bacillati</taxon>
        <taxon>Bacillota</taxon>
        <taxon>Clostridia</taxon>
        <taxon>Peptostreptococcales</taxon>
        <taxon>Anaerovoracaceae</taxon>
        <taxon>Anoxybacterium</taxon>
    </lineage>
</organism>
<dbReference type="EMBL" id="CP042469">
    <property type="protein sequence ID" value="QOX64184.1"/>
    <property type="molecule type" value="Genomic_DNA"/>
</dbReference>
<evidence type="ECO:0000313" key="1">
    <source>
        <dbReference type="EMBL" id="QOX64184.1"/>
    </source>
</evidence>
<keyword evidence="2" id="KW-1185">Reference proteome</keyword>
<keyword evidence="1" id="KW-0808">Transferase</keyword>
<keyword evidence="1" id="KW-0418">Kinase</keyword>
<protein>
    <submittedName>
        <fullName evidence="1">Carbohydrate kinase</fullName>
    </submittedName>
</protein>
<name>A0ACD1AD27_9FIRM</name>
<sequence>MKIAENYLLGIDLGTTNVKAIIMDENGTVVASSSKGNELIFPGPGMAEQNPGHWWENTAEIIRTIAMQVGPDIVKKVRGICVSSHIVSMLPVDKDGNPLRNAMIWMDHRSDRELQYILDEIGFSKFVSIVGAQPDVAFLPNKILWLKRNEPELFEKTACILQASSYINYKLTGQMIMDIDQASRCQCLNINTLQWSDEISQAIGADLKLLLPEVKATDEIIGHVTNEAAAETGLISGIPVVAGASDAMASMYATGLCKIGEAGESSGTTSLVFVGHTHPSATDIPVVTKPCAIAGMPYLFDAPINATGASLNWYLNTLGKEEKEAAALQGKNVFEYINELAAEVPAGSNGLMFFPYMMGERAPLWNSHSRGMFIGLSLDTQRSAMIRSIMEGTAFALRHVMNTIKESGAEAHCLRITGGGAKSRVWSQIKASMLNMPVYLMDEKSGDVPFGDAIIAGHAAGVFPDLTTSINKLVQIKEIIEPVDEWARIYDRMYPLYLDMYRHLDADLMQLKSIFTD</sequence>